<evidence type="ECO:0000259" key="1">
    <source>
        <dbReference type="Pfam" id="PF02915"/>
    </source>
</evidence>
<organism evidence="2 3">
    <name type="scientific">Thermococcus paralvinellae</name>
    <dbReference type="NCBI Taxonomy" id="582419"/>
    <lineage>
        <taxon>Archaea</taxon>
        <taxon>Methanobacteriati</taxon>
        <taxon>Methanobacteriota</taxon>
        <taxon>Thermococci</taxon>
        <taxon>Thermococcales</taxon>
        <taxon>Thermococcaceae</taxon>
        <taxon>Thermococcus</taxon>
    </lineage>
</organism>
<dbReference type="KEGG" id="ths:TES1_0418"/>
<evidence type="ECO:0000313" key="2">
    <source>
        <dbReference type="EMBL" id="AHF79812.1"/>
    </source>
</evidence>
<sequence>MEITDKEVFEIAINSEIKAKEAYEKLASIVKSDIIRDELLFLAKEEDKHREIIEKISEKLKSEETEPKKVEIETMSEFRVIAEKMGEVIKKPELDIDKVYEIAMQAELVSEKLYRELARYAATEKTKLLLEILANMERNHYNILKKQYEYIMRYPEIYKEEFYDQLMKDINFNF</sequence>
<dbReference type="AlphaFoldDB" id="W0I4Y5"/>
<protein>
    <recommendedName>
        <fullName evidence="1">Rubrerythrin diiron-binding domain-containing protein</fullName>
    </recommendedName>
</protein>
<dbReference type="Gene3D" id="1.20.1260.10">
    <property type="match status" value="1"/>
</dbReference>
<accession>W0I4Y5</accession>
<dbReference type="OrthoDB" id="103571at2157"/>
<dbReference type="CDD" id="cd01045">
    <property type="entry name" value="Ferritin_like_AB"/>
    <property type="match status" value="1"/>
</dbReference>
<reference evidence="2 3" key="1">
    <citation type="journal article" date="2014" name="Int. J. Syst. Evol. Microbiol.">
        <title>Thermococcus paralvinellae sp. nov. and Thermococcus cleftensis sp. nov. of hyperthermophilic heterotrophs from deep-sea hydrothermal vents.</title>
        <authorList>
            <person name="Hensley S.A."/>
            <person name="Jung J.H."/>
            <person name="Park C.S."/>
            <person name="Holden J.F."/>
        </authorList>
    </citation>
    <scope>NUCLEOTIDE SEQUENCE [LARGE SCALE GENOMIC DNA]</scope>
    <source>
        <strain evidence="2 3">ES1</strain>
    </source>
</reference>
<name>W0I4Y5_9EURY</name>
<dbReference type="InterPro" id="IPR012347">
    <property type="entry name" value="Ferritin-like"/>
</dbReference>
<dbReference type="PANTHER" id="PTHR33531:SF10">
    <property type="entry name" value="BLR7895 PROTEIN"/>
    <property type="match status" value="1"/>
</dbReference>
<dbReference type="Pfam" id="PF02915">
    <property type="entry name" value="Rubrerythrin"/>
    <property type="match status" value="1"/>
</dbReference>
<keyword evidence="3" id="KW-1185">Reference proteome</keyword>
<dbReference type="InterPro" id="IPR009078">
    <property type="entry name" value="Ferritin-like_SF"/>
</dbReference>
<dbReference type="STRING" id="582419.TES1_0418"/>
<dbReference type="SUPFAM" id="SSF47240">
    <property type="entry name" value="Ferritin-like"/>
    <property type="match status" value="1"/>
</dbReference>
<gene>
    <name evidence="2" type="ORF">TES1_0418</name>
</gene>
<dbReference type="GeneID" id="24905861"/>
<dbReference type="InterPro" id="IPR003251">
    <property type="entry name" value="Rr_diiron-bd_dom"/>
</dbReference>
<dbReference type="GO" id="GO:0016491">
    <property type="term" value="F:oxidoreductase activity"/>
    <property type="evidence" value="ECO:0007669"/>
    <property type="project" value="InterPro"/>
</dbReference>
<dbReference type="EMBL" id="CP006965">
    <property type="protein sequence ID" value="AHF79812.1"/>
    <property type="molecule type" value="Genomic_DNA"/>
</dbReference>
<dbReference type="GO" id="GO:0046872">
    <property type="term" value="F:metal ion binding"/>
    <property type="evidence" value="ECO:0007669"/>
    <property type="project" value="InterPro"/>
</dbReference>
<feature type="domain" description="Rubrerythrin diiron-binding" evidence="1">
    <location>
        <begin position="7"/>
        <end position="147"/>
    </location>
</feature>
<evidence type="ECO:0000313" key="3">
    <source>
        <dbReference type="Proteomes" id="UP000019027"/>
    </source>
</evidence>
<dbReference type="PANTHER" id="PTHR33531">
    <property type="entry name" value="RUBRERYTHRIN SUBFAMILY"/>
    <property type="match status" value="1"/>
</dbReference>
<dbReference type="RefSeq" id="WP_042679820.1">
    <property type="nucleotide sequence ID" value="NZ_CP006965.1"/>
</dbReference>
<dbReference type="Proteomes" id="UP000019027">
    <property type="component" value="Chromosome"/>
</dbReference>
<proteinExistence type="predicted"/>
<dbReference type="HOGENOM" id="CLU_1381484_0_0_2"/>